<dbReference type="AlphaFoldDB" id="A0A9N7V8P1"/>
<name>A0A9N7V8P1_PLEPL</name>
<protein>
    <submittedName>
        <fullName evidence="1">Uncharacterized protein</fullName>
    </submittedName>
</protein>
<dbReference type="Proteomes" id="UP001153269">
    <property type="component" value="Unassembled WGS sequence"/>
</dbReference>
<comment type="caution">
    <text evidence="1">The sequence shown here is derived from an EMBL/GenBank/DDBJ whole genome shotgun (WGS) entry which is preliminary data.</text>
</comment>
<accession>A0A9N7V8P1</accession>
<reference evidence="1" key="1">
    <citation type="submission" date="2020-03" db="EMBL/GenBank/DDBJ databases">
        <authorList>
            <person name="Weist P."/>
        </authorList>
    </citation>
    <scope>NUCLEOTIDE SEQUENCE</scope>
</reference>
<evidence type="ECO:0000313" key="1">
    <source>
        <dbReference type="EMBL" id="CAB1446200.1"/>
    </source>
</evidence>
<dbReference type="EMBL" id="CADEAL010003908">
    <property type="protein sequence ID" value="CAB1446200.1"/>
    <property type="molecule type" value="Genomic_DNA"/>
</dbReference>
<evidence type="ECO:0000313" key="2">
    <source>
        <dbReference type="Proteomes" id="UP001153269"/>
    </source>
</evidence>
<keyword evidence="2" id="KW-1185">Reference proteome</keyword>
<gene>
    <name evidence="1" type="ORF">PLEPLA_LOCUS33938</name>
</gene>
<sequence length="142" mass="15416">MRETAGEARTRTAPLTRVKASVDLAAAPDCFGGHISCLGSGAFTIRLLEKEVCVATLLPEISGQGHPWVLFLAASAVSPCIAHPHTPTHLLLLLKLTFIRLEFLQLNRRDHRCFPFASADVGEWASVHMAQETSLLTEVTAD</sequence>
<organism evidence="1 2">
    <name type="scientific">Pleuronectes platessa</name>
    <name type="common">European plaice</name>
    <dbReference type="NCBI Taxonomy" id="8262"/>
    <lineage>
        <taxon>Eukaryota</taxon>
        <taxon>Metazoa</taxon>
        <taxon>Chordata</taxon>
        <taxon>Craniata</taxon>
        <taxon>Vertebrata</taxon>
        <taxon>Euteleostomi</taxon>
        <taxon>Actinopterygii</taxon>
        <taxon>Neopterygii</taxon>
        <taxon>Teleostei</taxon>
        <taxon>Neoteleostei</taxon>
        <taxon>Acanthomorphata</taxon>
        <taxon>Carangaria</taxon>
        <taxon>Pleuronectiformes</taxon>
        <taxon>Pleuronectoidei</taxon>
        <taxon>Pleuronectidae</taxon>
        <taxon>Pleuronectes</taxon>
    </lineage>
</organism>
<proteinExistence type="predicted"/>